<sequence length="310" mass="34577">MSNKRPHGGNKDANKNKRSKNHISLQPGMTGVMVTCTRGKEPAAVKEITDVFYQYAETLYPEAEDDEEEVDEDEDIEATIAREVAALKKQSSAGGKKKFSNIATGTTCLAFIKTAPPVDPCAFVHQILTDMNTTQVKKTRYISRLLPVQNTCKSSLESIEQLAKELVAPKFNVPNANGEIKPRTFAVMARIRNCTKLDRMEVTMKLAGIVGQPHVVDLTNPELMIIVEVIQNVCMMSIVEDFYKLKKYNIESLLGVNDAGVPKPIKAKVKAKEGDKEEKEKPEETESKVETEKETNENDEEKKKSNEESN</sequence>
<dbReference type="InterPro" id="IPR004114">
    <property type="entry name" value="THUMP_dom"/>
</dbReference>
<dbReference type="SUPFAM" id="SSF143437">
    <property type="entry name" value="THUMP domain-like"/>
    <property type="match status" value="1"/>
</dbReference>
<gene>
    <name evidence="4" type="ORF">J3Q64DRAFT_1756665</name>
</gene>
<dbReference type="Gene3D" id="3.30.2300.10">
    <property type="entry name" value="THUMP superfamily"/>
    <property type="match status" value="1"/>
</dbReference>
<keyword evidence="1" id="KW-0694">RNA-binding</keyword>
<proteinExistence type="predicted"/>
<feature type="domain" description="THUMP" evidence="3">
    <location>
        <begin position="130"/>
        <end position="240"/>
    </location>
</feature>
<feature type="compositionally biased region" description="Basic and acidic residues" evidence="2">
    <location>
        <begin position="270"/>
        <end position="310"/>
    </location>
</feature>
<dbReference type="Pfam" id="PF02926">
    <property type="entry name" value="THUMP"/>
    <property type="match status" value="1"/>
</dbReference>
<evidence type="ECO:0000256" key="2">
    <source>
        <dbReference type="SAM" id="MobiDB-lite"/>
    </source>
</evidence>
<keyword evidence="5" id="KW-1185">Reference proteome</keyword>
<organism evidence="4 5">
    <name type="scientific">Phycomyces blakesleeanus</name>
    <dbReference type="NCBI Taxonomy" id="4837"/>
    <lineage>
        <taxon>Eukaryota</taxon>
        <taxon>Fungi</taxon>
        <taxon>Fungi incertae sedis</taxon>
        <taxon>Mucoromycota</taxon>
        <taxon>Mucoromycotina</taxon>
        <taxon>Mucoromycetes</taxon>
        <taxon>Mucorales</taxon>
        <taxon>Phycomycetaceae</taxon>
        <taxon>Phycomyces</taxon>
    </lineage>
</organism>
<protein>
    <recommendedName>
        <fullName evidence="3">THUMP domain-containing protein</fullName>
    </recommendedName>
</protein>
<name>A0ABR3AS61_PHYBL</name>
<evidence type="ECO:0000313" key="4">
    <source>
        <dbReference type="EMBL" id="KAL0081116.1"/>
    </source>
</evidence>
<dbReference type="PANTHER" id="PTHR13452">
    <property type="entry name" value="THUMP DOMAIN CONTAINING PROTEIN 1-RELATED"/>
    <property type="match status" value="1"/>
</dbReference>
<dbReference type="PANTHER" id="PTHR13452:SF10">
    <property type="entry name" value="THUMP DOMAIN-CONTAINING PROTEIN 1"/>
    <property type="match status" value="1"/>
</dbReference>
<feature type="region of interest" description="Disordered" evidence="2">
    <location>
        <begin position="268"/>
        <end position="310"/>
    </location>
</feature>
<evidence type="ECO:0000259" key="3">
    <source>
        <dbReference type="PROSITE" id="PS51165"/>
    </source>
</evidence>
<reference evidence="4 5" key="1">
    <citation type="submission" date="2024-04" db="EMBL/GenBank/DDBJ databases">
        <title>Symmetric and asymmetric DNA N6-adenine methylation regulates different biological responses in Mucorales.</title>
        <authorList>
            <consortium name="Lawrence Berkeley National Laboratory"/>
            <person name="Lax C."/>
            <person name="Mondo S.J."/>
            <person name="Osorio-Concepcion M."/>
            <person name="Muszewska A."/>
            <person name="Corrochano-Luque M."/>
            <person name="Gutierrez G."/>
            <person name="Riley R."/>
            <person name="Lipzen A."/>
            <person name="Guo J."/>
            <person name="Hundley H."/>
            <person name="Amirebrahimi M."/>
            <person name="Ng V."/>
            <person name="Lorenzo-Gutierrez D."/>
            <person name="Binder U."/>
            <person name="Yang J."/>
            <person name="Song Y."/>
            <person name="Canovas D."/>
            <person name="Navarro E."/>
            <person name="Freitag M."/>
            <person name="Gabaldon T."/>
            <person name="Grigoriev I.V."/>
            <person name="Corrochano L.M."/>
            <person name="Nicolas F.E."/>
            <person name="Garre V."/>
        </authorList>
    </citation>
    <scope>NUCLEOTIDE SEQUENCE [LARGE SCALE GENOMIC DNA]</scope>
    <source>
        <strain evidence="4 5">L51</strain>
    </source>
</reference>
<feature type="region of interest" description="Disordered" evidence="2">
    <location>
        <begin position="1"/>
        <end position="28"/>
    </location>
</feature>
<evidence type="ECO:0000313" key="5">
    <source>
        <dbReference type="Proteomes" id="UP001448207"/>
    </source>
</evidence>
<dbReference type="EMBL" id="JBCLYO010000018">
    <property type="protein sequence ID" value="KAL0081116.1"/>
    <property type="molecule type" value="Genomic_DNA"/>
</dbReference>
<dbReference type="InterPro" id="IPR040183">
    <property type="entry name" value="THUMPD1-like"/>
</dbReference>
<dbReference type="Proteomes" id="UP001448207">
    <property type="component" value="Unassembled WGS sequence"/>
</dbReference>
<dbReference type="PROSITE" id="PS51165">
    <property type="entry name" value="THUMP"/>
    <property type="match status" value="1"/>
</dbReference>
<dbReference type="SMART" id="SM00981">
    <property type="entry name" value="THUMP"/>
    <property type="match status" value="1"/>
</dbReference>
<evidence type="ECO:0000256" key="1">
    <source>
        <dbReference type="PROSITE-ProRule" id="PRU00529"/>
    </source>
</evidence>
<accession>A0ABR3AS61</accession>
<dbReference type="CDD" id="cd11717">
    <property type="entry name" value="THUMP_THUMPD1_like"/>
    <property type="match status" value="1"/>
</dbReference>
<comment type="caution">
    <text evidence="4">The sequence shown here is derived from an EMBL/GenBank/DDBJ whole genome shotgun (WGS) entry which is preliminary data.</text>
</comment>